<dbReference type="SMART" id="SM00849">
    <property type="entry name" value="Lactamase_B"/>
    <property type="match status" value="1"/>
</dbReference>
<dbReference type="EMBL" id="LT629973">
    <property type="protein sequence ID" value="SEI00900.1"/>
    <property type="molecule type" value="Genomic_DNA"/>
</dbReference>
<dbReference type="SUPFAM" id="SSF56281">
    <property type="entry name" value="Metallo-hydrolase/oxidoreductase"/>
    <property type="match status" value="1"/>
</dbReference>
<dbReference type="InterPro" id="IPR036866">
    <property type="entry name" value="RibonucZ/Hydroxyglut_hydro"/>
</dbReference>
<reference evidence="3" key="1">
    <citation type="submission" date="2016-09" db="EMBL/GenBank/DDBJ databases">
        <authorList>
            <person name="Koehorst J."/>
        </authorList>
    </citation>
    <scope>NUCLEOTIDE SEQUENCE [LARGE SCALE GENOMIC DNA]</scope>
</reference>
<accession>A0A1H6MH07</accession>
<dbReference type="InterPro" id="IPR041712">
    <property type="entry name" value="DHPS-like_MBL-fold"/>
</dbReference>
<feature type="domain" description="Metallo-beta-lactamase" evidence="1">
    <location>
        <begin position="20"/>
        <end position="211"/>
    </location>
</feature>
<dbReference type="AlphaFoldDB" id="A0A1H6MH07"/>
<dbReference type="RefSeq" id="WP_083076648.1">
    <property type="nucleotide sequence ID" value="NZ_LIGX01000020.1"/>
</dbReference>
<sequence>MRVVCLIENTSETECLKSEFGLSFYLETASHKVIFDMGTGSDFWENACALGIDLSGVDLAILSHGHYDHGGGLRTFLDKNEKAPVYVQAGAFGDFYSRKPQGYAFIGLDRELERHSCLVKLQGDLTIDRELRLLSCVEGKKEWVPESNSTLSVKHGEEYVRDTFLHEQNLMVSDGGVNVLFTGCSHCGILNILEQCEQRTGIVPDRVIGGFHLLTPRTGKSVEPSVWEGLSSHLCKLPTVYHTCHCTGLDAFRAIACHDGQQGAVHGHRGGNRSVIPAKQKKLPLCVRQPFLIQG</sequence>
<dbReference type="InterPro" id="IPR052926">
    <property type="entry name" value="Metallo-beta-lactamase_dom"/>
</dbReference>
<proteinExistence type="predicted"/>
<dbReference type="PANTHER" id="PTHR13754">
    <property type="entry name" value="METALLO-BETA-LACTAMASE SUPERFAMILY PROTEIN"/>
    <property type="match status" value="1"/>
</dbReference>
<evidence type="ECO:0000313" key="2">
    <source>
        <dbReference type="EMBL" id="SEI00900.1"/>
    </source>
</evidence>
<dbReference type="STRING" id="1679444.PYTT_2521"/>
<evidence type="ECO:0000259" key="1">
    <source>
        <dbReference type="SMART" id="SM00849"/>
    </source>
</evidence>
<dbReference type="OrthoDB" id="9803916at2"/>
<dbReference type="Gene3D" id="3.60.15.10">
    <property type="entry name" value="Ribonuclease Z/Hydroxyacylglutathione hydrolase-like"/>
    <property type="match status" value="1"/>
</dbReference>
<dbReference type="CDD" id="cd07713">
    <property type="entry name" value="DHPS-like_MBL-fold"/>
    <property type="match status" value="1"/>
</dbReference>
<dbReference type="InterPro" id="IPR001279">
    <property type="entry name" value="Metallo-B-lactamas"/>
</dbReference>
<protein>
    <submittedName>
        <fullName evidence="2">Metallo-beta-lactamase</fullName>
    </submittedName>
</protein>
<dbReference type="PANTHER" id="PTHR13754:SF13">
    <property type="entry name" value="METALLO-BETA-LACTAMASE SUPERFAMILY PROTEIN (AFU_ORTHOLOGUE AFUA_3G07630)"/>
    <property type="match status" value="1"/>
</dbReference>
<gene>
    <name evidence="2" type="ORF">PYTT_2521</name>
</gene>
<name>A0A1H6MH07_9BACT</name>
<dbReference type="GO" id="GO:0016740">
    <property type="term" value="F:transferase activity"/>
    <property type="evidence" value="ECO:0007669"/>
    <property type="project" value="TreeGrafter"/>
</dbReference>
<keyword evidence="3" id="KW-1185">Reference proteome</keyword>
<dbReference type="KEGG" id="agl:PYTT_2521"/>
<dbReference type="Proteomes" id="UP000176204">
    <property type="component" value="Chromosome I"/>
</dbReference>
<organism evidence="2 3">
    <name type="scientific">Akkermansia glycaniphila</name>
    <dbReference type="NCBI Taxonomy" id="1679444"/>
    <lineage>
        <taxon>Bacteria</taxon>
        <taxon>Pseudomonadati</taxon>
        <taxon>Verrucomicrobiota</taxon>
        <taxon>Verrucomicrobiia</taxon>
        <taxon>Verrucomicrobiales</taxon>
        <taxon>Akkermansiaceae</taxon>
        <taxon>Akkermansia</taxon>
    </lineage>
</organism>
<dbReference type="Pfam" id="PF00753">
    <property type="entry name" value="Lactamase_B"/>
    <property type="match status" value="1"/>
</dbReference>
<evidence type="ECO:0000313" key="3">
    <source>
        <dbReference type="Proteomes" id="UP000176204"/>
    </source>
</evidence>